<evidence type="ECO:0000256" key="7">
    <source>
        <dbReference type="ARBA" id="ARBA00022984"/>
    </source>
</evidence>
<dbReference type="InterPro" id="IPR036365">
    <property type="entry name" value="PGBD-like_sf"/>
</dbReference>
<keyword evidence="8 9" id="KW-0961">Cell wall biogenesis/degradation</keyword>
<dbReference type="Gene3D" id="1.10.101.10">
    <property type="entry name" value="PGBD-like superfamily/PGBD"/>
    <property type="match status" value="1"/>
</dbReference>
<feature type="signal peptide" evidence="10">
    <location>
        <begin position="1"/>
        <end position="27"/>
    </location>
</feature>
<keyword evidence="6 9" id="KW-0133">Cell shape</keyword>
<dbReference type="EMBL" id="CP132508">
    <property type="protein sequence ID" value="WPD18785.1"/>
    <property type="molecule type" value="Genomic_DNA"/>
</dbReference>
<reference evidence="12 13" key="1">
    <citation type="submission" date="2023-08" db="EMBL/GenBank/DDBJ databases">
        <title>Genome sequence of Thermaerobacter compostii strain Ins1, a spore-forming filamentous bacterium isolated from a deep geothermal reservoir.</title>
        <authorList>
            <person name="Bregnard D."/>
            <person name="Gonzalez D."/>
            <person name="Junier P."/>
        </authorList>
    </citation>
    <scope>NUCLEOTIDE SEQUENCE [LARGE SCALE GENOMIC DNA]</scope>
    <source>
        <strain evidence="12 13">Ins1</strain>
    </source>
</reference>
<dbReference type="PANTHER" id="PTHR30582">
    <property type="entry name" value="L,D-TRANSPEPTIDASE"/>
    <property type="match status" value="1"/>
</dbReference>
<dbReference type="InterPro" id="IPR002477">
    <property type="entry name" value="Peptidoglycan-bd-like"/>
</dbReference>
<protein>
    <submittedName>
        <fullName evidence="12">L,D-transpeptidase family protein</fullName>
    </submittedName>
</protein>
<dbReference type="Pfam" id="PF03734">
    <property type="entry name" value="YkuD"/>
    <property type="match status" value="1"/>
</dbReference>
<sequence length="262" mass="27809">MARRLGRFLLGCLVLACALLWVGGHQAGGGMAGGGPVCGEREGARTSYWRFLRWWAAVAGLAFQGGRSAVAAADDVLVVIDIDARKLTVYRNGRPVKTYPVAAGRPGEPSPVGEWRVTDIAHWPGGPFGARWFGLSTPWGSYGIHGTNNPGSIGTYASLGCIRMFNEDVMTLDDLVKVGTPVKITGTTEVYYKLPVYRRGAVGQDVVLLQLALRAAGFDPGVADGVYGGATEQAVTGAEWWFGLDPDGVADAALQRLVGFRP</sequence>
<comment type="pathway">
    <text evidence="1 9">Cell wall biogenesis; peptidoglycan biosynthesis.</text>
</comment>
<accession>A0ABZ0QQX1</accession>
<name>A0ABZ0QQX1_9FIRM</name>
<organism evidence="12 13">
    <name type="scientific">Thermaerobacter composti</name>
    <dbReference type="NCBI Taxonomy" id="554949"/>
    <lineage>
        <taxon>Bacteria</taxon>
        <taxon>Bacillati</taxon>
        <taxon>Bacillota</taxon>
        <taxon>Clostridia</taxon>
        <taxon>Eubacteriales</taxon>
        <taxon>Clostridiales Family XVII. Incertae Sedis</taxon>
        <taxon>Thermaerobacter</taxon>
    </lineage>
</organism>
<dbReference type="Gene3D" id="2.40.440.10">
    <property type="entry name" value="L,D-transpeptidase catalytic domain-like"/>
    <property type="match status" value="1"/>
</dbReference>
<evidence type="ECO:0000256" key="6">
    <source>
        <dbReference type="ARBA" id="ARBA00022960"/>
    </source>
</evidence>
<feature type="active site" description="Nucleophile" evidence="9">
    <location>
        <position position="161"/>
    </location>
</feature>
<dbReference type="Proteomes" id="UP001304683">
    <property type="component" value="Chromosome"/>
</dbReference>
<evidence type="ECO:0000256" key="9">
    <source>
        <dbReference type="PROSITE-ProRule" id="PRU01373"/>
    </source>
</evidence>
<evidence type="ECO:0000256" key="8">
    <source>
        <dbReference type="ARBA" id="ARBA00023316"/>
    </source>
</evidence>
<evidence type="ECO:0000256" key="10">
    <source>
        <dbReference type="SAM" id="SignalP"/>
    </source>
</evidence>
<dbReference type="InterPro" id="IPR005490">
    <property type="entry name" value="LD_TPept_cat_dom"/>
</dbReference>
<comment type="similarity">
    <text evidence="2">Belongs to the YkuD family.</text>
</comment>
<feature type="active site" description="Proton donor/acceptor" evidence="9">
    <location>
        <position position="145"/>
    </location>
</feature>
<keyword evidence="10" id="KW-0732">Signal</keyword>
<proteinExistence type="inferred from homology"/>
<evidence type="ECO:0000256" key="3">
    <source>
        <dbReference type="ARBA" id="ARBA00022676"/>
    </source>
</evidence>
<evidence type="ECO:0000259" key="11">
    <source>
        <dbReference type="PROSITE" id="PS52029"/>
    </source>
</evidence>
<dbReference type="SUPFAM" id="SSF141523">
    <property type="entry name" value="L,D-transpeptidase catalytic domain-like"/>
    <property type="match status" value="1"/>
</dbReference>
<dbReference type="PROSITE" id="PS52029">
    <property type="entry name" value="LD_TPASE"/>
    <property type="match status" value="1"/>
</dbReference>
<evidence type="ECO:0000313" key="13">
    <source>
        <dbReference type="Proteomes" id="UP001304683"/>
    </source>
</evidence>
<dbReference type="InterPro" id="IPR038063">
    <property type="entry name" value="Transpep_catalytic_dom"/>
</dbReference>
<keyword evidence="4" id="KW-0808">Transferase</keyword>
<dbReference type="Pfam" id="PF01471">
    <property type="entry name" value="PG_binding_1"/>
    <property type="match status" value="1"/>
</dbReference>
<evidence type="ECO:0000256" key="2">
    <source>
        <dbReference type="ARBA" id="ARBA00005992"/>
    </source>
</evidence>
<keyword evidence="13" id="KW-1185">Reference proteome</keyword>
<keyword evidence="3" id="KW-0328">Glycosyltransferase</keyword>
<feature type="domain" description="L,D-TPase catalytic" evidence="11">
    <location>
        <begin position="76"/>
        <end position="185"/>
    </location>
</feature>
<dbReference type="RefSeq" id="WP_318750568.1">
    <property type="nucleotide sequence ID" value="NZ_CP132508.1"/>
</dbReference>
<dbReference type="InterPro" id="IPR036366">
    <property type="entry name" value="PGBDSf"/>
</dbReference>
<dbReference type="SUPFAM" id="SSF47090">
    <property type="entry name" value="PGBD-like"/>
    <property type="match status" value="1"/>
</dbReference>
<keyword evidence="5" id="KW-0378">Hydrolase</keyword>
<gene>
    <name evidence="12" type="ORF">Q5761_10525</name>
</gene>
<dbReference type="CDD" id="cd16913">
    <property type="entry name" value="YkuD_like"/>
    <property type="match status" value="1"/>
</dbReference>
<evidence type="ECO:0000256" key="4">
    <source>
        <dbReference type="ARBA" id="ARBA00022679"/>
    </source>
</evidence>
<dbReference type="PANTHER" id="PTHR30582:SF24">
    <property type="entry name" value="L,D-TRANSPEPTIDASE ERFK_SRFK-RELATED"/>
    <property type="match status" value="1"/>
</dbReference>
<evidence type="ECO:0000313" key="12">
    <source>
        <dbReference type="EMBL" id="WPD18785.1"/>
    </source>
</evidence>
<evidence type="ECO:0000256" key="5">
    <source>
        <dbReference type="ARBA" id="ARBA00022801"/>
    </source>
</evidence>
<evidence type="ECO:0000256" key="1">
    <source>
        <dbReference type="ARBA" id="ARBA00004752"/>
    </source>
</evidence>
<keyword evidence="7 9" id="KW-0573">Peptidoglycan synthesis</keyword>
<dbReference type="InterPro" id="IPR050979">
    <property type="entry name" value="LD-transpeptidase"/>
</dbReference>
<feature type="chain" id="PRO_5045073139" evidence="10">
    <location>
        <begin position="28"/>
        <end position="262"/>
    </location>
</feature>